<name>A0A917TZX0_9ACTN</name>
<comment type="caution">
    <text evidence="6">The sequence shown here is derived from an EMBL/GenBank/DDBJ whole genome shotgun (WGS) entry which is preliminary data.</text>
</comment>
<dbReference type="Pfam" id="PF01850">
    <property type="entry name" value="PIN"/>
    <property type="match status" value="1"/>
</dbReference>
<feature type="domain" description="PIN" evidence="5">
    <location>
        <begin position="9"/>
        <end position="114"/>
    </location>
</feature>
<evidence type="ECO:0000256" key="1">
    <source>
        <dbReference type="ARBA" id="ARBA00022722"/>
    </source>
</evidence>
<evidence type="ECO:0000256" key="3">
    <source>
        <dbReference type="ARBA" id="ARBA00022801"/>
    </source>
</evidence>
<dbReference type="SUPFAM" id="SSF88723">
    <property type="entry name" value="PIN domain-like"/>
    <property type="match status" value="1"/>
</dbReference>
<reference evidence="6" key="2">
    <citation type="submission" date="2020-09" db="EMBL/GenBank/DDBJ databases">
        <authorList>
            <person name="Sun Q."/>
            <person name="Ohkuma M."/>
        </authorList>
    </citation>
    <scope>NUCLEOTIDE SEQUENCE</scope>
    <source>
        <strain evidence="6">JCM 19831</strain>
    </source>
</reference>
<dbReference type="Gene3D" id="3.40.50.1010">
    <property type="entry name" value="5'-nuclease"/>
    <property type="match status" value="1"/>
</dbReference>
<evidence type="ECO:0000313" key="7">
    <source>
        <dbReference type="Proteomes" id="UP000642070"/>
    </source>
</evidence>
<reference evidence="6" key="1">
    <citation type="journal article" date="2014" name="Int. J. Syst. Evol. Microbiol.">
        <title>Complete genome sequence of Corynebacterium casei LMG S-19264T (=DSM 44701T), isolated from a smear-ripened cheese.</title>
        <authorList>
            <consortium name="US DOE Joint Genome Institute (JGI-PGF)"/>
            <person name="Walter F."/>
            <person name="Albersmeier A."/>
            <person name="Kalinowski J."/>
            <person name="Ruckert C."/>
        </authorList>
    </citation>
    <scope>NUCLEOTIDE SEQUENCE</scope>
    <source>
        <strain evidence="6">JCM 19831</strain>
    </source>
</reference>
<sequence>MEAIVGDLVLDTSAILAYTQGKAGVEELVANVVAGGGTVVVPAVAVAETRGELDYREELGRLDALVATTGVRVAPLDGADAVDLGRLASRLNSTVGLAHAVAEAQRHEARLVTAHGAHVRRSLGDLNGIVDL</sequence>
<dbReference type="GO" id="GO:0046872">
    <property type="term" value="F:metal ion binding"/>
    <property type="evidence" value="ECO:0007669"/>
    <property type="project" value="UniProtKB-KW"/>
</dbReference>
<keyword evidence="1" id="KW-0540">Nuclease</keyword>
<dbReference type="Proteomes" id="UP000642070">
    <property type="component" value="Unassembled WGS sequence"/>
</dbReference>
<evidence type="ECO:0000313" key="6">
    <source>
        <dbReference type="EMBL" id="GGM43636.1"/>
    </source>
</evidence>
<evidence type="ECO:0000259" key="5">
    <source>
        <dbReference type="Pfam" id="PF01850"/>
    </source>
</evidence>
<dbReference type="EMBL" id="BMPI01000026">
    <property type="protein sequence ID" value="GGM43636.1"/>
    <property type="molecule type" value="Genomic_DNA"/>
</dbReference>
<dbReference type="InterPro" id="IPR029060">
    <property type="entry name" value="PIN-like_dom_sf"/>
</dbReference>
<evidence type="ECO:0000256" key="2">
    <source>
        <dbReference type="ARBA" id="ARBA00022723"/>
    </source>
</evidence>
<gene>
    <name evidence="6" type="ORF">GCM10007977_051450</name>
</gene>
<organism evidence="6 7">
    <name type="scientific">Dactylosporangium sucinum</name>
    <dbReference type="NCBI Taxonomy" id="1424081"/>
    <lineage>
        <taxon>Bacteria</taxon>
        <taxon>Bacillati</taxon>
        <taxon>Actinomycetota</taxon>
        <taxon>Actinomycetes</taxon>
        <taxon>Micromonosporales</taxon>
        <taxon>Micromonosporaceae</taxon>
        <taxon>Dactylosporangium</taxon>
    </lineage>
</organism>
<keyword evidence="2" id="KW-0479">Metal-binding</keyword>
<dbReference type="GO" id="GO:0016787">
    <property type="term" value="F:hydrolase activity"/>
    <property type="evidence" value="ECO:0007669"/>
    <property type="project" value="UniProtKB-KW"/>
</dbReference>
<keyword evidence="7" id="KW-1185">Reference proteome</keyword>
<dbReference type="AlphaFoldDB" id="A0A917TZX0"/>
<evidence type="ECO:0000256" key="4">
    <source>
        <dbReference type="ARBA" id="ARBA00022842"/>
    </source>
</evidence>
<protein>
    <recommendedName>
        <fullName evidence="5">PIN domain-containing protein</fullName>
    </recommendedName>
</protein>
<accession>A0A917TZX0</accession>
<keyword evidence="3" id="KW-0378">Hydrolase</keyword>
<proteinExistence type="predicted"/>
<dbReference type="InterPro" id="IPR002716">
    <property type="entry name" value="PIN_dom"/>
</dbReference>
<dbReference type="GO" id="GO:0004518">
    <property type="term" value="F:nuclease activity"/>
    <property type="evidence" value="ECO:0007669"/>
    <property type="project" value="UniProtKB-KW"/>
</dbReference>
<keyword evidence="4" id="KW-0460">Magnesium</keyword>
<dbReference type="RefSeq" id="WP_190252498.1">
    <property type="nucleotide sequence ID" value="NZ_BMPI01000026.1"/>
</dbReference>